<feature type="transmembrane region" description="Helical" evidence="5">
    <location>
        <begin position="21"/>
        <end position="42"/>
    </location>
</feature>
<dbReference type="STRING" id="708126.BW727_100842"/>
<dbReference type="RefSeq" id="WP_062469234.1">
    <property type="nucleotide sequence ID" value="NZ_BBYN01000012.1"/>
</dbReference>
<comment type="subcellular location">
    <subcellularLocation>
        <location evidence="1">Membrane</location>
        <topology evidence="1">Multi-pass membrane protein</topology>
    </subcellularLocation>
</comment>
<feature type="transmembrane region" description="Helical" evidence="5">
    <location>
        <begin position="330"/>
        <end position="348"/>
    </location>
</feature>
<feature type="transmembrane region" description="Helical" evidence="5">
    <location>
        <begin position="360"/>
        <end position="382"/>
    </location>
</feature>
<evidence type="ECO:0000256" key="2">
    <source>
        <dbReference type="ARBA" id="ARBA00022692"/>
    </source>
</evidence>
<evidence type="ECO:0000313" key="7">
    <source>
        <dbReference type="EMBL" id="AQS53235.1"/>
    </source>
</evidence>
<feature type="transmembrane region" description="Helical" evidence="5">
    <location>
        <begin position="271"/>
        <end position="292"/>
    </location>
</feature>
<gene>
    <name evidence="7" type="ORF">BW727_100842</name>
</gene>
<dbReference type="PANTHER" id="PTHR43471">
    <property type="entry name" value="ABC TRANSPORTER PERMEASE"/>
    <property type="match status" value="1"/>
</dbReference>
<dbReference type="AlphaFoldDB" id="A0A1S6INU7"/>
<name>A0A1S6INU7_9LACT</name>
<evidence type="ECO:0000313" key="8">
    <source>
        <dbReference type="Proteomes" id="UP000188993"/>
    </source>
</evidence>
<accession>A0A1S6INU7</accession>
<dbReference type="GO" id="GO:0016020">
    <property type="term" value="C:membrane"/>
    <property type="evidence" value="ECO:0007669"/>
    <property type="project" value="UniProtKB-SubCell"/>
</dbReference>
<protein>
    <recommendedName>
        <fullName evidence="6">ABC-2 type transporter transmembrane domain-containing protein</fullName>
    </recommendedName>
</protein>
<dbReference type="InterPro" id="IPR013525">
    <property type="entry name" value="ABC2_TM"/>
</dbReference>
<feature type="domain" description="ABC-2 type transporter transmembrane" evidence="6">
    <location>
        <begin position="21"/>
        <end position="380"/>
    </location>
</feature>
<dbReference type="GO" id="GO:0140359">
    <property type="term" value="F:ABC-type transporter activity"/>
    <property type="evidence" value="ECO:0007669"/>
    <property type="project" value="InterPro"/>
</dbReference>
<dbReference type="KEGG" id="jda:BW727_100842"/>
<dbReference type="OrthoDB" id="9768837at2"/>
<evidence type="ECO:0000256" key="1">
    <source>
        <dbReference type="ARBA" id="ARBA00004141"/>
    </source>
</evidence>
<evidence type="ECO:0000256" key="4">
    <source>
        <dbReference type="ARBA" id="ARBA00023136"/>
    </source>
</evidence>
<keyword evidence="8" id="KW-1185">Reference proteome</keyword>
<organism evidence="7 8">
    <name type="scientific">Jeotgalibaca dankookensis</name>
    <dbReference type="NCBI Taxonomy" id="708126"/>
    <lineage>
        <taxon>Bacteria</taxon>
        <taxon>Bacillati</taxon>
        <taxon>Bacillota</taxon>
        <taxon>Bacilli</taxon>
        <taxon>Lactobacillales</taxon>
        <taxon>Carnobacteriaceae</taxon>
        <taxon>Jeotgalibaca</taxon>
    </lineage>
</organism>
<reference evidence="7 8" key="1">
    <citation type="journal article" date="2014" name="Int. J. Syst. Evol. Microbiol.">
        <title>Jeotgalibaca dankookensis gen. nov., sp. nov., a member of the family Carnobacteriaceae, isolated from seujeot (Korean traditional food).</title>
        <authorList>
            <person name="Lee D.G."/>
            <person name="Trujillo M.E."/>
            <person name="Kang H."/>
            <person name="Ahn T.Y."/>
        </authorList>
    </citation>
    <scope>NUCLEOTIDE SEQUENCE [LARGE SCALE GENOMIC DNA]</scope>
    <source>
        <strain evidence="7 8">EX-07</strain>
    </source>
</reference>
<keyword evidence="4 5" id="KW-0472">Membrane</keyword>
<dbReference type="Proteomes" id="UP000188993">
    <property type="component" value="Chromosome"/>
</dbReference>
<keyword evidence="3 5" id="KW-1133">Transmembrane helix</keyword>
<feature type="transmembrane region" description="Helical" evidence="5">
    <location>
        <begin position="304"/>
        <end position="324"/>
    </location>
</feature>
<keyword evidence="2 5" id="KW-0812">Transmembrane</keyword>
<feature type="transmembrane region" description="Helical" evidence="5">
    <location>
        <begin position="221"/>
        <end position="249"/>
    </location>
</feature>
<evidence type="ECO:0000256" key="3">
    <source>
        <dbReference type="ARBA" id="ARBA00022989"/>
    </source>
</evidence>
<evidence type="ECO:0000256" key="5">
    <source>
        <dbReference type="SAM" id="Phobius"/>
    </source>
</evidence>
<dbReference type="EMBL" id="CP019728">
    <property type="protein sequence ID" value="AQS53235.1"/>
    <property type="molecule type" value="Genomic_DNA"/>
</dbReference>
<feature type="transmembrane region" description="Helical" evidence="5">
    <location>
        <begin position="174"/>
        <end position="200"/>
    </location>
</feature>
<evidence type="ECO:0000259" key="6">
    <source>
        <dbReference type="Pfam" id="PF12698"/>
    </source>
</evidence>
<proteinExistence type="predicted"/>
<sequence length="404" mass="44775">MKQFKNVFNFEIKGMLRSKNMIITTIIMAVILFILTSIPSMIGLFSGDETTEEATSVASETYTVVYDTDQLEETLAPVLGEEAYPSQEELQEAILNEEVELGFVIHDYSAYTAVTYDNSLDSFEQMMFEEELALANQQRLFEEEGIDSDKVYEIMNASITSEMITLGRDAGSGFVIAFAVIFIMYMLILLYGTNVATSVAREKDSRTMELLITSTKPKILILGKVAAAGLMGVLQITTLILVALVGFLLNKGSYPSILLEMIQGSMTLDTLLVYIIFSVLGYILYLFIYASLGSLVSKVEDVSSAVAPITFLFVFAYLAATLAMQMPDSMAIKVTSFIPFVSLFTMPIRYMLTTVPLVSVLVSGVIMVATVILFAALSIYIYRFGSLNYGNKIKFKEIIKSFKN</sequence>
<dbReference type="Pfam" id="PF12698">
    <property type="entry name" value="ABC2_membrane_3"/>
    <property type="match status" value="1"/>
</dbReference>